<reference evidence="2 3" key="1">
    <citation type="submission" date="2019-06" db="EMBL/GenBank/DDBJ databases">
        <title>Draft genome sequence of the filamentous fungus Phialemoniopsis curvata isolated from diesel fuel.</title>
        <authorList>
            <person name="Varaljay V.A."/>
            <person name="Lyon W.J."/>
            <person name="Crouch A.L."/>
            <person name="Drake C.E."/>
            <person name="Hollomon J.M."/>
            <person name="Nadeau L.J."/>
            <person name="Nunn H.S."/>
            <person name="Stevenson B.S."/>
            <person name="Bojanowski C.L."/>
            <person name="Crookes-Goodson W.J."/>
        </authorList>
    </citation>
    <scope>NUCLEOTIDE SEQUENCE [LARGE SCALE GENOMIC DNA]</scope>
    <source>
        <strain evidence="2 3">D216</strain>
    </source>
</reference>
<gene>
    <name evidence="2" type="ORF">E0L32_004636</name>
</gene>
<sequence>MVVVAAAGGTGTVGRNIAEALIAQANHEVIIQSRTANPLKAKEIGVRAIGTDYKEVSATRKILEDNNVHTVISALIRMPGTAGPFGTESHPSRRRL</sequence>
<keyword evidence="3" id="KW-1185">Reference proteome</keyword>
<dbReference type="Proteomes" id="UP000319257">
    <property type="component" value="Unassembled WGS sequence"/>
</dbReference>
<dbReference type="Pfam" id="PF13460">
    <property type="entry name" value="NAD_binding_10"/>
    <property type="match status" value="1"/>
</dbReference>
<dbReference type="InterPro" id="IPR036291">
    <property type="entry name" value="NAD(P)-bd_dom_sf"/>
</dbReference>
<evidence type="ECO:0000313" key="2">
    <source>
        <dbReference type="EMBL" id="TPX15359.1"/>
    </source>
</evidence>
<proteinExistence type="predicted"/>
<comment type="caution">
    <text evidence="2">The sequence shown here is derived from an EMBL/GenBank/DDBJ whole genome shotgun (WGS) entry which is preliminary data.</text>
</comment>
<dbReference type="AlphaFoldDB" id="A0A507BD72"/>
<name>A0A507BD72_9PEZI</name>
<dbReference type="GeneID" id="41972083"/>
<feature type="domain" description="NAD(P)-binding" evidence="1">
    <location>
        <begin position="8"/>
        <end position="80"/>
    </location>
</feature>
<dbReference type="Gene3D" id="3.40.50.720">
    <property type="entry name" value="NAD(P)-binding Rossmann-like Domain"/>
    <property type="match status" value="1"/>
</dbReference>
<protein>
    <recommendedName>
        <fullName evidence="1">NAD(P)-binding domain-containing protein</fullName>
    </recommendedName>
</protein>
<dbReference type="InParanoid" id="A0A507BD72"/>
<accession>A0A507BD72</accession>
<organism evidence="2 3">
    <name type="scientific">Thyridium curvatum</name>
    <dbReference type="NCBI Taxonomy" id="1093900"/>
    <lineage>
        <taxon>Eukaryota</taxon>
        <taxon>Fungi</taxon>
        <taxon>Dikarya</taxon>
        <taxon>Ascomycota</taxon>
        <taxon>Pezizomycotina</taxon>
        <taxon>Sordariomycetes</taxon>
        <taxon>Sordariomycetidae</taxon>
        <taxon>Thyridiales</taxon>
        <taxon>Thyridiaceae</taxon>
        <taxon>Thyridium</taxon>
    </lineage>
</organism>
<dbReference type="EMBL" id="SKBQ01000022">
    <property type="protein sequence ID" value="TPX15359.1"/>
    <property type="molecule type" value="Genomic_DNA"/>
</dbReference>
<evidence type="ECO:0000259" key="1">
    <source>
        <dbReference type="Pfam" id="PF13460"/>
    </source>
</evidence>
<dbReference type="RefSeq" id="XP_030997070.1">
    <property type="nucleotide sequence ID" value="XM_031139068.1"/>
</dbReference>
<evidence type="ECO:0000313" key="3">
    <source>
        <dbReference type="Proteomes" id="UP000319257"/>
    </source>
</evidence>
<dbReference type="InterPro" id="IPR016040">
    <property type="entry name" value="NAD(P)-bd_dom"/>
</dbReference>
<dbReference type="SUPFAM" id="SSF51735">
    <property type="entry name" value="NAD(P)-binding Rossmann-fold domains"/>
    <property type="match status" value="1"/>
</dbReference>
<dbReference type="OrthoDB" id="419598at2759"/>